<dbReference type="GeneID" id="5325690"/>
<dbReference type="InterPro" id="IPR058560">
    <property type="entry name" value="DNA_primase_C"/>
</dbReference>
<dbReference type="HOGENOM" id="CLU_759942_0_0_2"/>
<dbReference type="eggNOG" id="arCOG03013">
    <property type="taxonomic scope" value="Archaea"/>
</dbReference>
<name>A6URI7_METVS</name>
<comment type="caution">
    <text evidence="8">Lacks conserved residue(s) required for the propagation of feature annotation.</text>
</comment>
<dbReference type="GO" id="GO:0006269">
    <property type="term" value="P:DNA replication, synthesis of primer"/>
    <property type="evidence" value="ECO:0007669"/>
    <property type="project" value="UniProtKB-UniRule"/>
</dbReference>
<dbReference type="GO" id="GO:0051539">
    <property type="term" value="F:4 iron, 4 sulfur cluster binding"/>
    <property type="evidence" value="ECO:0007669"/>
    <property type="project" value="UniProtKB-KW"/>
</dbReference>
<dbReference type="OrthoDB" id="46081at2157"/>
<dbReference type="STRING" id="406327.Mevan_1211"/>
<evidence type="ECO:0000256" key="4">
    <source>
        <dbReference type="ARBA" id="ARBA00022705"/>
    </source>
</evidence>
<accession>A6URI7</accession>
<dbReference type="KEGG" id="mvn:Mevan_1211"/>
<dbReference type="Proteomes" id="UP000001107">
    <property type="component" value="Chromosome"/>
</dbReference>
<keyword evidence="6" id="KW-0408">Iron</keyword>
<evidence type="ECO:0000313" key="10">
    <source>
        <dbReference type="EMBL" id="ABR55109.1"/>
    </source>
</evidence>
<comment type="subunit">
    <text evidence="8">Heterodimer of a small subunit (PriS) and a large subunit (PriL).</text>
</comment>
<dbReference type="EMBL" id="CP000742">
    <property type="protein sequence ID" value="ABR55109.1"/>
    <property type="molecule type" value="Genomic_DNA"/>
</dbReference>
<evidence type="ECO:0000259" key="9">
    <source>
        <dbReference type="Pfam" id="PF04104"/>
    </source>
</evidence>
<organism evidence="10 11">
    <name type="scientific">Methanococcus vannielii (strain ATCC 35089 / DSM 1224 / JCM 13029 / OCM 148 / SB)</name>
    <dbReference type="NCBI Taxonomy" id="406327"/>
    <lineage>
        <taxon>Archaea</taxon>
        <taxon>Methanobacteriati</taxon>
        <taxon>Methanobacteriota</taxon>
        <taxon>Methanomada group</taxon>
        <taxon>Methanococci</taxon>
        <taxon>Methanococcales</taxon>
        <taxon>Methanococcaceae</taxon>
        <taxon>Methanococcus</taxon>
    </lineage>
</organism>
<dbReference type="GO" id="GO:0003899">
    <property type="term" value="F:DNA-directed RNA polymerase activity"/>
    <property type="evidence" value="ECO:0007669"/>
    <property type="project" value="InterPro"/>
</dbReference>
<dbReference type="AlphaFoldDB" id="A6URI7"/>
<keyword evidence="7" id="KW-0411">Iron-sulfur</keyword>
<dbReference type="GO" id="GO:0046872">
    <property type="term" value="F:metal ion binding"/>
    <property type="evidence" value="ECO:0007669"/>
    <property type="project" value="UniProtKB-KW"/>
</dbReference>
<comment type="similarity">
    <text evidence="8">Belongs to the eukaryotic-type primase large subunit family.</text>
</comment>
<keyword evidence="2" id="KW-0004">4Fe-4S</keyword>
<dbReference type="Pfam" id="PF04104">
    <property type="entry name" value="DNA_primase_lrg"/>
    <property type="match status" value="1"/>
</dbReference>
<evidence type="ECO:0000256" key="1">
    <source>
        <dbReference type="ARBA" id="ARBA00001966"/>
    </source>
</evidence>
<dbReference type="InterPro" id="IPR023642">
    <property type="entry name" value="DNA_primase_lsu_PriL"/>
</dbReference>
<comment type="function">
    <text evidence="8">Regulatory subunit of DNA primase, an RNA polymerase that catalyzes the synthesis of short RNA molecules used as primers for DNA polymerase during DNA replication. Stabilizes and modulates the activity of the small subunit, increasing the rate of DNA synthesis, and conferring RNA synthesis capability. The DNA polymerase activity may enable DNA primase to also catalyze primer extension after primer synthesis. May also play a role in DNA repair.</text>
</comment>
<dbReference type="RefSeq" id="WP_012066024.1">
    <property type="nucleotide sequence ID" value="NC_009634.1"/>
</dbReference>
<keyword evidence="5" id="KW-0479">Metal-binding</keyword>
<evidence type="ECO:0000256" key="6">
    <source>
        <dbReference type="ARBA" id="ARBA00023004"/>
    </source>
</evidence>
<evidence type="ECO:0000256" key="5">
    <source>
        <dbReference type="ARBA" id="ARBA00022723"/>
    </source>
</evidence>
<evidence type="ECO:0000256" key="8">
    <source>
        <dbReference type="HAMAP-Rule" id="MF_00701"/>
    </source>
</evidence>
<evidence type="ECO:0000256" key="2">
    <source>
        <dbReference type="ARBA" id="ARBA00022485"/>
    </source>
</evidence>
<feature type="domain" description="DNA primase large subunit C-terminal" evidence="9">
    <location>
        <begin position="215"/>
        <end position="342"/>
    </location>
</feature>
<proteinExistence type="inferred from homology"/>
<dbReference type="SUPFAM" id="SSF140914">
    <property type="entry name" value="PriB N-terminal domain-like"/>
    <property type="match status" value="1"/>
</dbReference>
<evidence type="ECO:0000313" key="11">
    <source>
        <dbReference type="Proteomes" id="UP000001107"/>
    </source>
</evidence>
<sequence>MFLDNLDSIRDLDLIEEITDSSNFKLVKHRLKLLFWNKNENKNLELLNEGYSTYLREYYNILHVYSPYNTQEFEDKIDYLTLIFASNSKYHSIYIKKLAEEYSIKIPLEEGESKVNVWDFIDIAANSRNNDLHLERMILEGNNVLLNEKRQKIFNFEKIRLKIKNYVEKVRNAEMPKEIKEMLLKKSEEIFLDINVDFNVESGIKLKTKEFSGNIPENWHPPCMQEILNDVLSGGSPSHYARRSFVVYRFVSQFDPNLRPILDGTLVNKNALDIATESEIEGFLNNIVNIFKSIGDFDVEKTKYYISHNIGYRVTNHITHSEYCKNWRDDGGKGLGYYCRPDSICMRKDVIHPLDYLCHNINKNLKKTD</sequence>
<evidence type="ECO:0000256" key="7">
    <source>
        <dbReference type="ARBA" id="ARBA00023014"/>
    </source>
</evidence>
<evidence type="ECO:0000256" key="3">
    <source>
        <dbReference type="ARBA" id="ARBA00022515"/>
    </source>
</evidence>
<dbReference type="GO" id="GO:1990077">
    <property type="term" value="C:primosome complex"/>
    <property type="evidence" value="ECO:0007669"/>
    <property type="project" value="UniProtKB-KW"/>
</dbReference>
<dbReference type="HAMAP" id="MF_00701">
    <property type="entry name" value="DNA_primase_lrg_arc"/>
    <property type="match status" value="1"/>
</dbReference>
<reference evidence="10" key="1">
    <citation type="submission" date="2007-06" db="EMBL/GenBank/DDBJ databases">
        <title>Complete sequence of Methanococcus vannielii SB.</title>
        <authorList>
            <consortium name="US DOE Joint Genome Institute"/>
            <person name="Copeland A."/>
            <person name="Lucas S."/>
            <person name="Lapidus A."/>
            <person name="Barry K."/>
            <person name="Glavina del Rio T."/>
            <person name="Dalin E."/>
            <person name="Tice H."/>
            <person name="Pitluck S."/>
            <person name="Chain P."/>
            <person name="Malfatti S."/>
            <person name="Shin M."/>
            <person name="Vergez L."/>
            <person name="Schmutz J."/>
            <person name="Larimer F."/>
            <person name="Land M."/>
            <person name="Hauser L."/>
            <person name="Kyrpides N."/>
            <person name="Anderson I."/>
            <person name="Sieprawska-Lupa M."/>
            <person name="Whitman W.B."/>
            <person name="Richardson P."/>
        </authorList>
    </citation>
    <scope>NUCLEOTIDE SEQUENCE [LARGE SCALE GENOMIC DNA]</scope>
    <source>
        <strain evidence="10">SB</strain>
    </source>
</reference>
<keyword evidence="11" id="KW-1185">Reference proteome</keyword>
<comment type="cofactor">
    <cofactor evidence="1">
        <name>[4Fe-4S] cluster</name>
        <dbReference type="ChEBI" id="CHEBI:49883"/>
    </cofactor>
</comment>
<protein>
    <recommendedName>
        <fullName evidence="8">DNA primase large subunit PriL</fullName>
    </recommendedName>
</protein>
<gene>
    <name evidence="8" type="primary">priL</name>
    <name evidence="10" type="ordered locus">Mevan_1211</name>
</gene>
<keyword evidence="4 8" id="KW-0235">DNA replication</keyword>
<keyword evidence="3 8" id="KW-0639">Primosome</keyword>